<dbReference type="Pfam" id="PF21032">
    <property type="entry name" value="PROPPIN"/>
    <property type="match status" value="1"/>
</dbReference>
<reference evidence="7" key="1">
    <citation type="submission" date="2022-11" db="UniProtKB">
        <authorList>
            <consortium name="WormBaseParasite"/>
        </authorList>
    </citation>
    <scope>IDENTIFICATION</scope>
</reference>
<dbReference type="GO" id="GO:0005737">
    <property type="term" value="C:cytoplasm"/>
    <property type="evidence" value="ECO:0007669"/>
    <property type="project" value="UniProtKB-ARBA"/>
</dbReference>
<organism evidence="6 7">
    <name type="scientific">Ditylenchus dipsaci</name>
    <dbReference type="NCBI Taxonomy" id="166011"/>
    <lineage>
        <taxon>Eukaryota</taxon>
        <taxon>Metazoa</taxon>
        <taxon>Ecdysozoa</taxon>
        <taxon>Nematoda</taxon>
        <taxon>Chromadorea</taxon>
        <taxon>Rhabditida</taxon>
        <taxon>Tylenchina</taxon>
        <taxon>Tylenchomorpha</taxon>
        <taxon>Sphaerularioidea</taxon>
        <taxon>Anguinidae</taxon>
        <taxon>Anguininae</taxon>
        <taxon>Ditylenchus</taxon>
    </lineage>
</organism>
<dbReference type="Proteomes" id="UP000887574">
    <property type="component" value="Unplaced"/>
</dbReference>
<keyword evidence="6" id="KW-1185">Reference proteome</keyword>
<dbReference type="InterPro" id="IPR036322">
    <property type="entry name" value="WD40_repeat_dom_sf"/>
</dbReference>
<dbReference type="InterPro" id="IPR015943">
    <property type="entry name" value="WD40/YVTN_repeat-like_dom_sf"/>
</dbReference>
<evidence type="ECO:0000256" key="4">
    <source>
        <dbReference type="ARBA" id="ARBA00025740"/>
    </source>
</evidence>
<keyword evidence="1 5" id="KW-0853">WD repeat</keyword>
<name>A0A915DYI2_9BILA</name>
<accession>A0A915DYI2</accession>
<dbReference type="SUPFAM" id="SSF50978">
    <property type="entry name" value="WD40 repeat-like"/>
    <property type="match status" value="1"/>
</dbReference>
<evidence type="ECO:0000256" key="3">
    <source>
        <dbReference type="ARBA" id="ARBA00023006"/>
    </source>
</evidence>
<evidence type="ECO:0000313" key="6">
    <source>
        <dbReference type="Proteomes" id="UP000887574"/>
    </source>
</evidence>
<dbReference type="InterPro" id="IPR048720">
    <property type="entry name" value="PROPPIN"/>
</dbReference>
<protein>
    <submittedName>
        <fullName evidence="7">WD repeat domain phosphoinositide-interacting protein 2</fullName>
    </submittedName>
</protein>
<dbReference type="SMART" id="SM00320">
    <property type="entry name" value="WD40"/>
    <property type="match status" value="2"/>
</dbReference>
<dbReference type="GO" id="GO:0006914">
    <property type="term" value="P:autophagy"/>
    <property type="evidence" value="ECO:0007669"/>
    <property type="project" value="UniProtKB-KW"/>
</dbReference>
<evidence type="ECO:0000256" key="2">
    <source>
        <dbReference type="ARBA" id="ARBA00022737"/>
    </source>
</evidence>
<evidence type="ECO:0000313" key="7">
    <source>
        <dbReference type="WBParaSite" id="jg25035"/>
    </source>
</evidence>
<dbReference type="WBParaSite" id="jg25035">
    <property type="protein sequence ID" value="jg25035"/>
    <property type="gene ID" value="jg25035"/>
</dbReference>
<keyword evidence="3" id="KW-0072">Autophagy</keyword>
<comment type="similarity">
    <text evidence="4">Belongs to the WD repeat PROPPIN family.</text>
</comment>
<dbReference type="InterPro" id="IPR001680">
    <property type="entry name" value="WD40_rpt"/>
</dbReference>
<proteinExistence type="inferred from homology"/>
<dbReference type="PROSITE" id="PS50082">
    <property type="entry name" value="WD_REPEATS_2"/>
    <property type="match status" value="1"/>
</dbReference>
<dbReference type="AlphaFoldDB" id="A0A915DYI2"/>
<sequence>MATIFYSLRSIDRLEKLFEGKVPERACIVERLYLSSLITIVSMKSTRKLQVYHSIKENEICCHTYASAILAVRMNRKRVVVCLEDSIHIHNVRDMRLIHMIKDKCLLPGLPNSSSTGHVMVYDAEDIKPLCNISAHAGALAAVRFNPDGTKLATASDKGTVIRVFGVPNGERLFEFTRGVKRCVSISSLAFSVDSKYLCLSSNTETIHVFALVKPDTPQEQTKQDDLSQEGIGAWVNPLTSFFSNKHLPTCPLT</sequence>
<feature type="repeat" description="WD" evidence="5">
    <location>
        <begin position="133"/>
        <end position="161"/>
    </location>
</feature>
<keyword evidence="2" id="KW-0677">Repeat</keyword>
<dbReference type="PANTHER" id="PTHR11227">
    <property type="entry name" value="WD-REPEAT PROTEIN INTERACTING WITH PHOSPHOINOSIDES WIPI -RELATED"/>
    <property type="match status" value="1"/>
</dbReference>
<evidence type="ECO:0000256" key="1">
    <source>
        <dbReference type="ARBA" id="ARBA00022574"/>
    </source>
</evidence>
<evidence type="ECO:0000256" key="5">
    <source>
        <dbReference type="PROSITE-ProRule" id="PRU00221"/>
    </source>
</evidence>
<dbReference type="Gene3D" id="2.130.10.10">
    <property type="entry name" value="YVTN repeat-like/Quinoprotein amine dehydrogenase"/>
    <property type="match status" value="1"/>
</dbReference>